<dbReference type="FunFam" id="3.90.70.10:FF:000114">
    <property type="entry name" value="Calpain a"/>
    <property type="match status" value="1"/>
</dbReference>
<dbReference type="Gene3D" id="2.60.40.150">
    <property type="entry name" value="C2 domain"/>
    <property type="match status" value="1"/>
</dbReference>
<dbReference type="GO" id="GO:0006508">
    <property type="term" value="P:proteolysis"/>
    <property type="evidence" value="ECO:0007669"/>
    <property type="project" value="UniProtKB-KW"/>
</dbReference>
<organism evidence="8 9">
    <name type="scientific">Folsomia candida</name>
    <name type="common">Springtail</name>
    <dbReference type="NCBI Taxonomy" id="158441"/>
    <lineage>
        <taxon>Eukaryota</taxon>
        <taxon>Metazoa</taxon>
        <taxon>Ecdysozoa</taxon>
        <taxon>Arthropoda</taxon>
        <taxon>Hexapoda</taxon>
        <taxon>Collembola</taxon>
        <taxon>Entomobryomorpha</taxon>
        <taxon>Isotomoidea</taxon>
        <taxon>Isotomidae</taxon>
        <taxon>Proisotominae</taxon>
        <taxon>Folsomia</taxon>
    </lineage>
</organism>
<dbReference type="Gene3D" id="2.60.120.380">
    <property type="match status" value="1"/>
</dbReference>
<evidence type="ECO:0000256" key="5">
    <source>
        <dbReference type="PIRSR" id="PIRSR622684-1"/>
    </source>
</evidence>
<dbReference type="InterPro" id="IPR000008">
    <property type="entry name" value="C2_dom"/>
</dbReference>
<dbReference type="InterPro" id="IPR001300">
    <property type="entry name" value="Peptidase_C2_calpain_cat"/>
</dbReference>
<keyword evidence="9" id="KW-1185">Reference proteome</keyword>
<dbReference type="STRING" id="158441.A0A226DI85"/>
<dbReference type="SMART" id="SM00239">
    <property type="entry name" value="C2"/>
    <property type="match status" value="1"/>
</dbReference>
<dbReference type="Proteomes" id="UP000198287">
    <property type="component" value="Unassembled WGS sequence"/>
</dbReference>
<reference evidence="8 9" key="1">
    <citation type="submission" date="2015-12" db="EMBL/GenBank/DDBJ databases">
        <title>The genome of Folsomia candida.</title>
        <authorList>
            <person name="Faddeeva A."/>
            <person name="Derks M.F."/>
            <person name="Anvar Y."/>
            <person name="Smit S."/>
            <person name="Van Straalen N."/>
            <person name="Roelofs D."/>
        </authorList>
    </citation>
    <scope>NUCLEOTIDE SEQUENCE [LARGE SCALE GENOMIC DNA]</scope>
    <source>
        <strain evidence="8 9">VU population</strain>
        <tissue evidence="8">Whole body</tissue>
    </source>
</reference>
<dbReference type="SMART" id="SM00720">
    <property type="entry name" value="calpain_III"/>
    <property type="match status" value="1"/>
</dbReference>
<dbReference type="SMART" id="SM00230">
    <property type="entry name" value="CysPc"/>
    <property type="match status" value="1"/>
</dbReference>
<keyword evidence="3" id="KW-0378">Hydrolase</keyword>
<dbReference type="InterPro" id="IPR022684">
    <property type="entry name" value="Calpain_cysteine_protease"/>
</dbReference>
<dbReference type="AlphaFoldDB" id="A0A226DI85"/>
<dbReference type="Pfam" id="PF01067">
    <property type="entry name" value="Calpain_III"/>
    <property type="match status" value="1"/>
</dbReference>
<dbReference type="InterPro" id="IPR036213">
    <property type="entry name" value="Calpain_III_sf"/>
</dbReference>
<name>A0A226DI85_FOLCA</name>
<evidence type="ECO:0000256" key="6">
    <source>
        <dbReference type="PROSITE-ProRule" id="PRU00239"/>
    </source>
</evidence>
<dbReference type="Pfam" id="PF00168">
    <property type="entry name" value="C2"/>
    <property type="match status" value="1"/>
</dbReference>
<feature type="domain" description="Calpain catalytic" evidence="7">
    <location>
        <begin position="1"/>
        <end position="173"/>
    </location>
</feature>
<feature type="active site" evidence="5">
    <location>
        <position position="80"/>
    </location>
</feature>
<evidence type="ECO:0000256" key="1">
    <source>
        <dbReference type="ARBA" id="ARBA00007623"/>
    </source>
</evidence>
<proteinExistence type="inferred from homology"/>
<dbReference type="SUPFAM" id="SSF54001">
    <property type="entry name" value="Cysteine proteinases"/>
    <property type="match status" value="1"/>
</dbReference>
<dbReference type="OrthoDB" id="424753at2759"/>
<dbReference type="SUPFAM" id="SSF49562">
    <property type="entry name" value="C2 domain (Calcium/lipid-binding domain, CaLB)"/>
    <property type="match status" value="1"/>
</dbReference>
<evidence type="ECO:0000313" key="8">
    <source>
        <dbReference type="EMBL" id="OXA44544.1"/>
    </source>
</evidence>
<dbReference type="GO" id="GO:0004198">
    <property type="term" value="F:calcium-dependent cysteine-type endopeptidase activity"/>
    <property type="evidence" value="ECO:0007669"/>
    <property type="project" value="InterPro"/>
</dbReference>
<dbReference type="Pfam" id="PF00648">
    <property type="entry name" value="Peptidase_C2"/>
    <property type="match status" value="1"/>
</dbReference>
<dbReference type="OMA" id="FTTIDIC"/>
<accession>A0A226DI85</accession>
<protein>
    <submittedName>
        <fullName evidence="8">Calpain-5</fullName>
    </submittedName>
</protein>
<evidence type="ECO:0000256" key="3">
    <source>
        <dbReference type="ARBA" id="ARBA00022801"/>
    </source>
</evidence>
<dbReference type="InterPro" id="IPR035892">
    <property type="entry name" value="C2_domain_sf"/>
</dbReference>
<gene>
    <name evidence="8" type="ORF">Fcan01_20657</name>
</gene>
<comment type="caution">
    <text evidence="8">The sequence shown here is derived from an EMBL/GenBank/DDBJ whole genome shotgun (WGS) entry which is preliminary data.</text>
</comment>
<dbReference type="GO" id="GO:0005737">
    <property type="term" value="C:cytoplasm"/>
    <property type="evidence" value="ECO:0007669"/>
    <property type="project" value="TreeGrafter"/>
</dbReference>
<evidence type="ECO:0000256" key="4">
    <source>
        <dbReference type="ARBA" id="ARBA00022807"/>
    </source>
</evidence>
<comment type="similarity">
    <text evidence="1">Belongs to the peptidase C2 family.</text>
</comment>
<evidence type="ECO:0000256" key="2">
    <source>
        <dbReference type="ARBA" id="ARBA00022670"/>
    </source>
</evidence>
<dbReference type="SUPFAM" id="SSF49758">
    <property type="entry name" value="Calpain large subunit, middle domain (domain III)"/>
    <property type="match status" value="1"/>
</dbReference>
<evidence type="ECO:0000313" key="9">
    <source>
        <dbReference type="Proteomes" id="UP000198287"/>
    </source>
</evidence>
<dbReference type="PRINTS" id="PR00704">
    <property type="entry name" value="CALPAIN"/>
</dbReference>
<dbReference type="InterPro" id="IPR022682">
    <property type="entry name" value="Calpain_domain_III"/>
</dbReference>
<dbReference type="EMBL" id="LNIX01000019">
    <property type="protein sequence ID" value="OXA44544.1"/>
    <property type="molecule type" value="Genomic_DNA"/>
</dbReference>
<dbReference type="Gene3D" id="3.90.70.10">
    <property type="entry name" value="Cysteine proteinases"/>
    <property type="match status" value="1"/>
</dbReference>
<keyword evidence="2" id="KW-0645">Protease</keyword>
<dbReference type="PANTHER" id="PTHR10183:SF379">
    <property type="entry name" value="CALPAIN-5"/>
    <property type="match status" value="1"/>
</dbReference>
<keyword evidence="4" id="KW-0788">Thiol protease</keyword>
<evidence type="ECO:0000259" key="7">
    <source>
        <dbReference type="PROSITE" id="PS50203"/>
    </source>
</evidence>
<dbReference type="InterPro" id="IPR022683">
    <property type="entry name" value="Calpain_III"/>
</dbReference>
<dbReference type="PROSITE" id="PS50203">
    <property type="entry name" value="CALPAIN_CAT"/>
    <property type="match status" value="1"/>
</dbReference>
<comment type="caution">
    <text evidence="6">Lacks conserved residue(s) required for the propagation of feature annotation.</text>
</comment>
<dbReference type="PANTHER" id="PTHR10183">
    <property type="entry name" value="CALPAIN"/>
    <property type="match status" value="1"/>
</dbReference>
<dbReference type="InterPro" id="IPR038765">
    <property type="entry name" value="Papain-like_cys_pep_sf"/>
</dbReference>
<sequence>MEDFNLLDALSDITSGFPQQISIPVLQESDEERIVSSDVIHIKEIMNNTLAEGSLMCCSILVREPSEQSAITESGLVPVHNYVVTATKEIHLDCTGHQSMFKTGEKILLVRLRHPWGSKEWNGPFSEESLEWTRIEIGERNKLGLVFEEDSEFWMPFEDFISKFDLLTICHIKSHSILPSLHKGRPMWHEAVALGAWTRPNHAGGAYSSIGKDAWLHNPQYRLDVSHPKIELILELVQKEQQLHDGTPHYTKVGFNILKVEENREHRIHKVSNPPIITSDYVQGRNVVWKGDLTKGRYVLIPTTHEPHIAAEFMIRLHSDTEIKLSELIDDYPDPFLNCPPFVTKPVAVTQITVVGATGLAECENTFCIVKVEGESLQSEIVYNSREPQWGLQGIFYRKDVCKPVIVECWESKPQHFDRFLGSAVLSGESDNEMISLKKSLVGKGDKRTELHPGEIEVLIATYDDLMAI</sequence>